<dbReference type="EMBL" id="JAFIMR010000005">
    <property type="protein sequence ID" value="KAI1879116.1"/>
    <property type="molecule type" value="Genomic_DNA"/>
</dbReference>
<sequence>MSLDNKPEFNSANVLEQSVQIGDDQASSVTLVEKQTRTRRLFSTTQLFALNIVYLGTWYNTANNMYFALANGGPATWFFSYLIVAIGSLLQAASLAEMASIQPIAGAQYYWTYHFAPKSMKLFLTWAQGWTTWFAYIALLASGFNGATVLFEGAIHVTHPNYVAGGWRTTVVILATLVFCAAVNMYGFRLVPWFELLNGVLNVCLFIICFVLLWAKSSRNSVDVFLITNISSGWDNYFISAHLGALSNIFLFIGFEASIHMGEETLNPRRAAPRAMFWSLAMNCSLGLIMIITFGICMPSLETLLNSSSPLVTILVTSAGPQAATAILCCMVLMGISSNVALVSSVSRLTWAWARDGGLPRYFGYVDGKHQVPMRAVILTCSIATALSLFNLGSATYVALGAIVSISSMAMYLSYCIVLCCILHARSTTGIKLGEWNLGRAGPTINILALIYTVWVMVFLPFPNNLPVTASNMNYCGPVFGTVLGGTVVLWFVRAKRHWKGPNQAIVEYVLRDEP</sequence>
<evidence type="ECO:0000256" key="6">
    <source>
        <dbReference type="SAM" id="Phobius"/>
    </source>
</evidence>
<gene>
    <name evidence="7" type="ORF">JX265_003293</name>
</gene>
<keyword evidence="5 6" id="KW-0472">Membrane</keyword>
<reference evidence="7" key="1">
    <citation type="submission" date="2021-03" db="EMBL/GenBank/DDBJ databases">
        <title>Revisited historic fungal species revealed as producer of novel bioactive compounds through whole genome sequencing and comparative genomics.</title>
        <authorList>
            <person name="Vignolle G.A."/>
            <person name="Hochenegger N."/>
            <person name="Mach R.L."/>
            <person name="Mach-Aigner A.R."/>
            <person name="Javad Rahimi M."/>
            <person name="Salim K.A."/>
            <person name="Chan C.M."/>
            <person name="Lim L.B.L."/>
            <person name="Cai F."/>
            <person name="Druzhinina I.S."/>
            <person name="U'Ren J.M."/>
            <person name="Derntl C."/>
        </authorList>
    </citation>
    <scope>NUCLEOTIDE SEQUENCE</scope>
    <source>
        <strain evidence="7">TUCIM 5799</strain>
    </source>
</reference>
<feature type="transmembrane region" description="Helical" evidence="6">
    <location>
        <begin position="398"/>
        <end position="423"/>
    </location>
</feature>
<feature type="transmembrane region" description="Helical" evidence="6">
    <location>
        <begin position="372"/>
        <end position="392"/>
    </location>
</feature>
<dbReference type="PIRSF" id="PIRSF006060">
    <property type="entry name" value="AA_transporter"/>
    <property type="match status" value="1"/>
</dbReference>
<feature type="transmembrane region" description="Helical" evidence="6">
    <location>
        <begin position="41"/>
        <end position="59"/>
    </location>
</feature>
<dbReference type="AlphaFoldDB" id="A0A9Q0AT60"/>
<accession>A0A9Q0AT60</accession>
<dbReference type="InterPro" id="IPR002293">
    <property type="entry name" value="AA/rel_permease1"/>
</dbReference>
<evidence type="ECO:0000256" key="3">
    <source>
        <dbReference type="ARBA" id="ARBA00022692"/>
    </source>
</evidence>
<keyword evidence="8" id="KW-1185">Reference proteome</keyword>
<name>A0A9Q0AT60_9PEZI</name>
<feature type="transmembrane region" description="Helical" evidence="6">
    <location>
        <begin position="237"/>
        <end position="255"/>
    </location>
</feature>
<dbReference type="PANTHER" id="PTHR45649:SF5">
    <property type="entry name" value="GABA TRANSPORTER (EUROFUNG)-RELATED"/>
    <property type="match status" value="1"/>
</dbReference>
<evidence type="ECO:0000256" key="4">
    <source>
        <dbReference type="ARBA" id="ARBA00022989"/>
    </source>
</evidence>
<keyword evidence="3 6" id="KW-0812">Transmembrane</keyword>
<evidence type="ECO:0000256" key="5">
    <source>
        <dbReference type="ARBA" id="ARBA00023136"/>
    </source>
</evidence>
<feature type="transmembrane region" description="Helical" evidence="6">
    <location>
        <begin position="79"/>
        <end position="101"/>
    </location>
</feature>
<feature type="transmembrane region" description="Helical" evidence="6">
    <location>
        <begin position="475"/>
        <end position="493"/>
    </location>
</feature>
<evidence type="ECO:0000313" key="8">
    <source>
        <dbReference type="Proteomes" id="UP000829685"/>
    </source>
</evidence>
<comment type="caution">
    <text evidence="7">The sequence shown here is derived from an EMBL/GenBank/DDBJ whole genome shotgun (WGS) entry which is preliminary data.</text>
</comment>
<evidence type="ECO:0000313" key="7">
    <source>
        <dbReference type="EMBL" id="KAI1879116.1"/>
    </source>
</evidence>
<feature type="transmembrane region" description="Helical" evidence="6">
    <location>
        <begin position="276"/>
        <end position="301"/>
    </location>
</feature>
<organism evidence="7 8">
    <name type="scientific">Neoarthrinium moseri</name>
    <dbReference type="NCBI Taxonomy" id="1658444"/>
    <lineage>
        <taxon>Eukaryota</taxon>
        <taxon>Fungi</taxon>
        <taxon>Dikarya</taxon>
        <taxon>Ascomycota</taxon>
        <taxon>Pezizomycotina</taxon>
        <taxon>Sordariomycetes</taxon>
        <taxon>Xylariomycetidae</taxon>
        <taxon>Amphisphaeriales</taxon>
        <taxon>Apiosporaceae</taxon>
        <taxon>Neoarthrinium</taxon>
    </lineage>
</organism>
<proteinExistence type="predicted"/>
<evidence type="ECO:0000256" key="2">
    <source>
        <dbReference type="ARBA" id="ARBA00022448"/>
    </source>
</evidence>
<dbReference type="Gene3D" id="1.20.1740.10">
    <property type="entry name" value="Amino acid/polyamine transporter I"/>
    <property type="match status" value="1"/>
</dbReference>
<comment type="subcellular location">
    <subcellularLocation>
        <location evidence="1">Membrane</location>
        <topology evidence="1">Multi-pass membrane protein</topology>
    </subcellularLocation>
</comment>
<evidence type="ECO:0000256" key="1">
    <source>
        <dbReference type="ARBA" id="ARBA00004141"/>
    </source>
</evidence>
<keyword evidence="2" id="KW-0813">Transport</keyword>
<feature type="transmembrane region" description="Helical" evidence="6">
    <location>
        <begin position="321"/>
        <end position="351"/>
    </location>
</feature>
<dbReference type="GO" id="GO:0016020">
    <property type="term" value="C:membrane"/>
    <property type="evidence" value="ECO:0007669"/>
    <property type="project" value="UniProtKB-SubCell"/>
</dbReference>
<dbReference type="Proteomes" id="UP000829685">
    <property type="component" value="Unassembled WGS sequence"/>
</dbReference>
<keyword evidence="4 6" id="KW-1133">Transmembrane helix</keyword>
<protein>
    <recommendedName>
        <fullName evidence="9">Amino acid permease</fullName>
    </recommendedName>
</protein>
<dbReference type="PANTHER" id="PTHR45649">
    <property type="entry name" value="AMINO-ACID PERMEASE BAT1"/>
    <property type="match status" value="1"/>
</dbReference>
<feature type="transmembrane region" description="Helical" evidence="6">
    <location>
        <begin position="444"/>
        <end position="463"/>
    </location>
</feature>
<feature type="transmembrane region" description="Helical" evidence="6">
    <location>
        <begin position="164"/>
        <end position="184"/>
    </location>
</feature>
<feature type="transmembrane region" description="Helical" evidence="6">
    <location>
        <begin position="196"/>
        <end position="217"/>
    </location>
</feature>
<feature type="transmembrane region" description="Helical" evidence="6">
    <location>
        <begin position="122"/>
        <end position="144"/>
    </location>
</feature>
<dbReference type="Pfam" id="PF13520">
    <property type="entry name" value="AA_permease_2"/>
    <property type="match status" value="1"/>
</dbReference>
<evidence type="ECO:0008006" key="9">
    <source>
        <dbReference type="Google" id="ProtNLM"/>
    </source>
</evidence>
<dbReference type="GO" id="GO:0022857">
    <property type="term" value="F:transmembrane transporter activity"/>
    <property type="evidence" value="ECO:0007669"/>
    <property type="project" value="InterPro"/>
</dbReference>